<dbReference type="Proteomes" id="UP000494245">
    <property type="component" value="Unassembled WGS sequence"/>
</dbReference>
<dbReference type="EC" id="2.4.-.-" evidence="11"/>
<dbReference type="PANTHER" id="PTHR48090:SF1">
    <property type="entry name" value="PROPHAGE BACTOPRENOL GLUCOSYL TRANSFERASE HOMOLOG"/>
    <property type="match status" value="1"/>
</dbReference>
<dbReference type="PANTHER" id="PTHR48090">
    <property type="entry name" value="UNDECAPRENYL-PHOSPHATE 4-DEOXY-4-FORMAMIDO-L-ARABINOSE TRANSFERASE-RELATED"/>
    <property type="match status" value="1"/>
</dbReference>
<keyword evidence="3 11" id="KW-0328">Glycosyltransferase</keyword>
<accession>A0A6V8LSW9</accession>
<gene>
    <name evidence="11" type="ORF">NNJEOMEG_00544</name>
</gene>
<sequence length="332" mass="36367">MTPRPSGPVLLSLVLPCFNEQGVIARTHQTILASLGSLPDVELEIVYVDDGSGDDTPKILAGLAASDSRVRVVCLSRNFGHQAAVTAGLDHARGHAVAVLDADLQDPPGVVLEMLQAWRQGFDVVYAVRTKRKETAWKRAAYSAFYRMLSRLAHVDIPCDSGDFSLMDRAVVQRLKELPERNRFVRGLRAWVGFRQTGVVYERQARQGGESHYSFWKLVRLALDGLFNFSTLPLTAVFVMGLFISAVSSLAVLGLILFKLTGASIMGHTAQDLPGYTSVTLAIFFFGGVQLASLGLIGEYVGRIYMEVKGRPPYLVREVMNGEARPAGEKAR</sequence>
<evidence type="ECO:0000313" key="11">
    <source>
        <dbReference type="EMBL" id="GFK92717.1"/>
    </source>
</evidence>
<dbReference type="SUPFAM" id="SSF53448">
    <property type="entry name" value="Nucleotide-diphospho-sugar transferases"/>
    <property type="match status" value="1"/>
</dbReference>
<feature type="transmembrane region" description="Helical" evidence="9">
    <location>
        <begin position="278"/>
        <end position="301"/>
    </location>
</feature>
<keyword evidence="7 9" id="KW-0472">Membrane</keyword>
<evidence type="ECO:0000256" key="6">
    <source>
        <dbReference type="ARBA" id="ARBA00022989"/>
    </source>
</evidence>
<dbReference type="CDD" id="cd04187">
    <property type="entry name" value="DPM1_like_bac"/>
    <property type="match status" value="1"/>
</dbReference>
<comment type="subcellular location">
    <subcellularLocation>
        <location evidence="1">Cell membrane</location>
        <topology evidence="1">Multi-pass membrane protein</topology>
    </subcellularLocation>
</comment>
<name>A0A6V8LSW9_9BACT</name>
<keyword evidence="5 9" id="KW-0812">Transmembrane</keyword>
<evidence type="ECO:0000256" key="7">
    <source>
        <dbReference type="ARBA" id="ARBA00023136"/>
    </source>
</evidence>
<dbReference type="EMBL" id="BLTE01000001">
    <property type="protein sequence ID" value="GFK92717.1"/>
    <property type="molecule type" value="Genomic_DNA"/>
</dbReference>
<dbReference type="InterPro" id="IPR050256">
    <property type="entry name" value="Glycosyltransferase_2"/>
</dbReference>
<organism evidence="11 12">
    <name type="scientific">Fundidesulfovibrio magnetotacticus</name>
    <dbReference type="NCBI Taxonomy" id="2730080"/>
    <lineage>
        <taxon>Bacteria</taxon>
        <taxon>Pseudomonadati</taxon>
        <taxon>Thermodesulfobacteriota</taxon>
        <taxon>Desulfovibrionia</taxon>
        <taxon>Desulfovibrionales</taxon>
        <taxon>Desulfovibrionaceae</taxon>
        <taxon>Fundidesulfovibrio</taxon>
    </lineage>
</organism>
<dbReference type="RefSeq" id="WP_173081022.1">
    <property type="nucleotide sequence ID" value="NZ_BLTE01000001.1"/>
</dbReference>
<dbReference type="InterPro" id="IPR001173">
    <property type="entry name" value="Glyco_trans_2-like"/>
</dbReference>
<protein>
    <submittedName>
        <fullName evidence="11">Putative glycosyltransferase</fullName>
        <ecNumber evidence="11">2.4.-.-</ecNumber>
    </submittedName>
</protein>
<keyword evidence="12" id="KW-1185">Reference proteome</keyword>
<feature type="transmembrane region" description="Helical" evidence="9">
    <location>
        <begin position="236"/>
        <end position="258"/>
    </location>
</feature>
<evidence type="ECO:0000259" key="10">
    <source>
        <dbReference type="Pfam" id="PF00535"/>
    </source>
</evidence>
<dbReference type="Pfam" id="PF00535">
    <property type="entry name" value="Glycos_transf_2"/>
    <property type="match status" value="1"/>
</dbReference>
<reference evidence="11 12" key="1">
    <citation type="submission" date="2020-04" db="EMBL/GenBank/DDBJ databases">
        <authorList>
            <consortium name="Desulfovibrio sp. FSS-1 genome sequencing consortium"/>
            <person name="Shimoshige H."/>
            <person name="Kobayashi H."/>
            <person name="Maekawa T."/>
        </authorList>
    </citation>
    <scope>NUCLEOTIDE SEQUENCE [LARGE SCALE GENOMIC DNA]</scope>
    <source>
        <strain evidence="11 12">SIID29052-01</strain>
    </source>
</reference>
<evidence type="ECO:0000256" key="9">
    <source>
        <dbReference type="SAM" id="Phobius"/>
    </source>
</evidence>
<evidence type="ECO:0000256" key="1">
    <source>
        <dbReference type="ARBA" id="ARBA00004651"/>
    </source>
</evidence>
<dbReference type="AlphaFoldDB" id="A0A6V8LSW9"/>
<evidence type="ECO:0000256" key="2">
    <source>
        <dbReference type="ARBA" id="ARBA00022475"/>
    </source>
</evidence>
<comment type="similarity">
    <text evidence="8">Belongs to the glycosyltransferase 2 family. GtrB subfamily.</text>
</comment>
<evidence type="ECO:0000256" key="4">
    <source>
        <dbReference type="ARBA" id="ARBA00022679"/>
    </source>
</evidence>
<reference evidence="11 12" key="2">
    <citation type="submission" date="2020-05" db="EMBL/GenBank/DDBJ databases">
        <title>Draft genome sequence of Desulfovibrio sp. strainFSS-1.</title>
        <authorList>
            <person name="Shimoshige H."/>
            <person name="Kobayashi H."/>
            <person name="Maekawa T."/>
        </authorList>
    </citation>
    <scope>NUCLEOTIDE SEQUENCE [LARGE SCALE GENOMIC DNA]</scope>
    <source>
        <strain evidence="11 12">SIID29052-01</strain>
    </source>
</reference>
<dbReference type="GO" id="GO:0016757">
    <property type="term" value="F:glycosyltransferase activity"/>
    <property type="evidence" value="ECO:0007669"/>
    <property type="project" value="UniProtKB-KW"/>
</dbReference>
<dbReference type="FunFam" id="3.90.550.10:FF:000079">
    <property type="entry name" value="Probable glycosyl transferase"/>
    <property type="match status" value="1"/>
</dbReference>
<keyword evidence="4 11" id="KW-0808">Transferase</keyword>
<evidence type="ECO:0000256" key="8">
    <source>
        <dbReference type="ARBA" id="ARBA00038152"/>
    </source>
</evidence>
<keyword evidence="2" id="KW-1003">Cell membrane</keyword>
<keyword evidence="6 9" id="KW-1133">Transmembrane helix</keyword>
<evidence type="ECO:0000256" key="3">
    <source>
        <dbReference type="ARBA" id="ARBA00022676"/>
    </source>
</evidence>
<comment type="caution">
    <text evidence="11">The sequence shown here is derived from an EMBL/GenBank/DDBJ whole genome shotgun (WGS) entry which is preliminary data.</text>
</comment>
<proteinExistence type="inferred from homology"/>
<feature type="domain" description="Glycosyltransferase 2-like" evidence="10">
    <location>
        <begin position="12"/>
        <end position="174"/>
    </location>
</feature>
<dbReference type="InterPro" id="IPR029044">
    <property type="entry name" value="Nucleotide-diphossugar_trans"/>
</dbReference>
<dbReference type="Gene3D" id="3.90.550.10">
    <property type="entry name" value="Spore Coat Polysaccharide Biosynthesis Protein SpsA, Chain A"/>
    <property type="match status" value="1"/>
</dbReference>
<evidence type="ECO:0000313" key="12">
    <source>
        <dbReference type="Proteomes" id="UP000494245"/>
    </source>
</evidence>
<evidence type="ECO:0000256" key="5">
    <source>
        <dbReference type="ARBA" id="ARBA00022692"/>
    </source>
</evidence>
<dbReference type="GO" id="GO:0005886">
    <property type="term" value="C:plasma membrane"/>
    <property type="evidence" value="ECO:0007669"/>
    <property type="project" value="UniProtKB-SubCell"/>
</dbReference>